<gene>
    <name evidence="2" type="ORF">GHJ91_31570</name>
</gene>
<keyword evidence="1" id="KW-0812">Transmembrane</keyword>
<reference evidence="2" key="1">
    <citation type="journal article" date="2013" name="Genome Biol.">
        <title>Comparative genomics of the core and accessory genomes of 48 Sinorhizobium strains comprising five genospecies.</title>
        <authorList>
            <person name="Sugawara M."/>
            <person name="Epstein B."/>
            <person name="Badgley B.D."/>
            <person name="Unno T."/>
            <person name="Xu L."/>
            <person name="Reese J."/>
            <person name="Gyaneshwar P."/>
            <person name="Denny R."/>
            <person name="Mudge J."/>
            <person name="Bharti A.K."/>
            <person name="Farmer A.D."/>
            <person name="May G.D."/>
            <person name="Woodward J.E."/>
            <person name="Medigue C."/>
            <person name="Vallenet D."/>
            <person name="Lajus A."/>
            <person name="Rouy Z."/>
            <person name="Martinez-Vaz B."/>
            <person name="Tiffin P."/>
            <person name="Young N.D."/>
            <person name="Sadowsky M.J."/>
        </authorList>
    </citation>
    <scope>NUCLEOTIDE SEQUENCE</scope>
    <source>
        <strain evidence="2">M1</strain>
    </source>
</reference>
<accession>A0A6G1WUN1</accession>
<feature type="transmembrane region" description="Helical" evidence="1">
    <location>
        <begin position="31"/>
        <end position="52"/>
    </location>
</feature>
<dbReference type="RefSeq" id="WP_153414266.1">
    <property type="nucleotide sequence ID" value="NZ_WISB01000205.1"/>
</dbReference>
<evidence type="ECO:0000256" key="1">
    <source>
        <dbReference type="SAM" id="Phobius"/>
    </source>
</evidence>
<proteinExistence type="predicted"/>
<sequence length="87" mass="9293">MALKSVDFFFLTLGSVVGVLAILTSAYPAVIAGYLVLVLAFVMAFVVALHEGKPYYMVREGTKGFLAFGLILWVFAVLSSAVLAVFA</sequence>
<feature type="transmembrane region" description="Helical" evidence="1">
    <location>
        <begin position="7"/>
        <end position="25"/>
    </location>
</feature>
<comment type="caution">
    <text evidence="2">The sequence shown here is derived from an EMBL/GenBank/DDBJ whole genome shotgun (WGS) entry which is preliminary data.</text>
</comment>
<organism evidence="2">
    <name type="scientific">Sinorhizobium medicae</name>
    <dbReference type="NCBI Taxonomy" id="110321"/>
    <lineage>
        <taxon>Bacteria</taxon>
        <taxon>Pseudomonadati</taxon>
        <taxon>Pseudomonadota</taxon>
        <taxon>Alphaproteobacteria</taxon>
        <taxon>Hyphomicrobiales</taxon>
        <taxon>Rhizobiaceae</taxon>
        <taxon>Sinorhizobium/Ensifer group</taxon>
        <taxon>Sinorhizobium</taxon>
    </lineage>
</organism>
<protein>
    <recommendedName>
        <fullName evidence="3">Transmembrane protein</fullName>
    </recommendedName>
</protein>
<keyword evidence="1" id="KW-0472">Membrane</keyword>
<dbReference type="AlphaFoldDB" id="A0A6G1WUN1"/>
<dbReference type="EMBL" id="WISB01000205">
    <property type="protein sequence ID" value="MQW73470.1"/>
    <property type="molecule type" value="Genomic_DNA"/>
</dbReference>
<feature type="transmembrane region" description="Helical" evidence="1">
    <location>
        <begin position="64"/>
        <end position="86"/>
    </location>
</feature>
<evidence type="ECO:0008006" key="3">
    <source>
        <dbReference type="Google" id="ProtNLM"/>
    </source>
</evidence>
<name>A0A6G1WUN1_9HYPH</name>
<keyword evidence="1" id="KW-1133">Transmembrane helix</keyword>
<evidence type="ECO:0000313" key="2">
    <source>
        <dbReference type="EMBL" id="MQW73470.1"/>
    </source>
</evidence>